<protein>
    <recommendedName>
        <fullName evidence="5">DUF3253 domain-containing protein</fullName>
    </recommendedName>
</protein>
<sequence>MCENSSNFESTDAWFAAAKLAMTSPYDSLGGDEDAVREELRVTILELLGKRAPAATICPSEAPRALHPENWRDLMDITREVARQLALSGRIEITQKGRVIHPEDPLRGPIRLRLASGKPPSASK</sequence>
<dbReference type="SUPFAM" id="SSF46785">
    <property type="entry name" value="Winged helix' DNA-binding domain"/>
    <property type="match status" value="1"/>
</dbReference>
<reference evidence="3" key="3">
    <citation type="submission" date="2020-12" db="UniProtKB">
        <authorList>
            <consortium name="EnsemblPlants"/>
        </authorList>
    </citation>
    <scope>IDENTIFICATION</scope>
</reference>
<evidence type="ECO:0000256" key="1">
    <source>
        <dbReference type="SAM" id="MobiDB-lite"/>
    </source>
</evidence>
<evidence type="ECO:0008006" key="5">
    <source>
        <dbReference type="Google" id="ProtNLM"/>
    </source>
</evidence>
<dbReference type="Pfam" id="PF11625">
    <property type="entry name" value="DUF3253"/>
    <property type="match status" value="1"/>
</dbReference>
<dbReference type="OrthoDB" id="1933364at2759"/>
<dbReference type="Gramene" id="Pp3c14_1590V3.2">
    <property type="protein sequence ID" value="Pp3c14_1590V3.2"/>
    <property type="gene ID" value="Pp3c14_1590"/>
</dbReference>
<dbReference type="PaxDb" id="3218-PP1S255_50V6.1"/>
<dbReference type="Gene3D" id="1.10.10.10">
    <property type="entry name" value="Winged helix-like DNA-binding domain superfamily/Winged helix DNA-binding domain"/>
    <property type="match status" value="1"/>
</dbReference>
<evidence type="ECO:0000313" key="4">
    <source>
        <dbReference type="Proteomes" id="UP000006727"/>
    </source>
</evidence>
<dbReference type="EnsemblPlants" id="Pp3c14_1590V3.2">
    <property type="protein sequence ID" value="Pp3c14_1590V3.2"/>
    <property type="gene ID" value="Pp3c14_1590"/>
</dbReference>
<dbReference type="RefSeq" id="XP_024394552.1">
    <property type="nucleotide sequence ID" value="XM_024538784.2"/>
</dbReference>
<reference evidence="2 4" key="2">
    <citation type="journal article" date="2018" name="Plant J.">
        <title>The Physcomitrella patens chromosome-scale assembly reveals moss genome structure and evolution.</title>
        <authorList>
            <person name="Lang D."/>
            <person name="Ullrich K.K."/>
            <person name="Murat F."/>
            <person name="Fuchs J."/>
            <person name="Jenkins J."/>
            <person name="Haas F.B."/>
            <person name="Piednoel M."/>
            <person name="Gundlach H."/>
            <person name="Van Bel M."/>
            <person name="Meyberg R."/>
            <person name="Vives C."/>
            <person name="Morata J."/>
            <person name="Symeonidi A."/>
            <person name="Hiss M."/>
            <person name="Muchero W."/>
            <person name="Kamisugi Y."/>
            <person name="Saleh O."/>
            <person name="Blanc G."/>
            <person name="Decker E.L."/>
            <person name="van Gessel N."/>
            <person name="Grimwood J."/>
            <person name="Hayes R.D."/>
            <person name="Graham S.W."/>
            <person name="Gunter L.E."/>
            <person name="McDaniel S.F."/>
            <person name="Hoernstein S.N.W."/>
            <person name="Larsson A."/>
            <person name="Li F.W."/>
            <person name="Perroud P.F."/>
            <person name="Phillips J."/>
            <person name="Ranjan P."/>
            <person name="Rokshar D.S."/>
            <person name="Rothfels C.J."/>
            <person name="Schneider L."/>
            <person name="Shu S."/>
            <person name="Stevenson D.W."/>
            <person name="Thummler F."/>
            <person name="Tillich M."/>
            <person name="Villarreal Aguilar J.C."/>
            <person name="Widiez T."/>
            <person name="Wong G.K."/>
            <person name="Wymore A."/>
            <person name="Zhang Y."/>
            <person name="Zimmer A.D."/>
            <person name="Quatrano R.S."/>
            <person name="Mayer K.F.X."/>
            <person name="Goodstein D."/>
            <person name="Casacuberta J.M."/>
            <person name="Vandepoele K."/>
            <person name="Reski R."/>
            <person name="Cuming A.C."/>
            <person name="Tuskan G.A."/>
            <person name="Maumus F."/>
            <person name="Salse J."/>
            <person name="Schmutz J."/>
            <person name="Rensing S.A."/>
        </authorList>
    </citation>
    <scope>NUCLEOTIDE SEQUENCE [LARGE SCALE GENOMIC DNA]</scope>
    <source>
        <strain evidence="3 4">cv. Gransden 2004</strain>
    </source>
</reference>
<evidence type="ECO:0000313" key="2">
    <source>
        <dbReference type="EMBL" id="PNR40470.1"/>
    </source>
</evidence>
<proteinExistence type="predicted"/>
<dbReference type="Proteomes" id="UP000006727">
    <property type="component" value="Chromosome 14"/>
</dbReference>
<evidence type="ECO:0000313" key="3">
    <source>
        <dbReference type="EnsemblPlants" id="Pp3c14_1590V3.1"/>
    </source>
</evidence>
<feature type="region of interest" description="Disordered" evidence="1">
    <location>
        <begin position="100"/>
        <end position="124"/>
    </location>
</feature>
<keyword evidence="4" id="KW-1185">Reference proteome</keyword>
<name>A0A2K1JG07_PHYPA</name>
<dbReference type="AlphaFoldDB" id="A0A2K1JG07"/>
<reference evidence="2 4" key="1">
    <citation type="journal article" date="2008" name="Science">
        <title>The Physcomitrella genome reveals evolutionary insights into the conquest of land by plants.</title>
        <authorList>
            <person name="Rensing S."/>
            <person name="Lang D."/>
            <person name="Zimmer A."/>
            <person name="Terry A."/>
            <person name="Salamov A."/>
            <person name="Shapiro H."/>
            <person name="Nishiyama T."/>
            <person name="Perroud P.-F."/>
            <person name="Lindquist E."/>
            <person name="Kamisugi Y."/>
            <person name="Tanahashi T."/>
            <person name="Sakakibara K."/>
            <person name="Fujita T."/>
            <person name="Oishi K."/>
            <person name="Shin-I T."/>
            <person name="Kuroki Y."/>
            <person name="Toyoda A."/>
            <person name="Suzuki Y."/>
            <person name="Hashimoto A."/>
            <person name="Yamaguchi K."/>
            <person name="Sugano A."/>
            <person name="Kohara Y."/>
            <person name="Fujiyama A."/>
            <person name="Anterola A."/>
            <person name="Aoki S."/>
            <person name="Ashton N."/>
            <person name="Barbazuk W.B."/>
            <person name="Barker E."/>
            <person name="Bennetzen J."/>
            <person name="Bezanilla M."/>
            <person name="Blankenship R."/>
            <person name="Cho S.H."/>
            <person name="Dutcher S."/>
            <person name="Estelle M."/>
            <person name="Fawcett J.A."/>
            <person name="Gundlach H."/>
            <person name="Hanada K."/>
            <person name="Heyl A."/>
            <person name="Hicks K.A."/>
            <person name="Hugh J."/>
            <person name="Lohr M."/>
            <person name="Mayer K."/>
            <person name="Melkozernov A."/>
            <person name="Murata T."/>
            <person name="Nelson D."/>
            <person name="Pils B."/>
            <person name="Prigge M."/>
            <person name="Reiss B."/>
            <person name="Renner T."/>
            <person name="Rombauts S."/>
            <person name="Rushton P."/>
            <person name="Sanderfoot A."/>
            <person name="Schween G."/>
            <person name="Shiu S.-H."/>
            <person name="Stueber K."/>
            <person name="Theodoulou F.L."/>
            <person name="Tu H."/>
            <person name="Van de Peer Y."/>
            <person name="Verrier P.J."/>
            <person name="Waters E."/>
            <person name="Wood A."/>
            <person name="Yang L."/>
            <person name="Cove D."/>
            <person name="Cuming A."/>
            <person name="Hasebe M."/>
            <person name="Lucas S."/>
            <person name="Mishler D.B."/>
            <person name="Reski R."/>
            <person name="Grigoriev I."/>
            <person name="Quatrano R.S."/>
            <person name="Boore J.L."/>
        </authorList>
    </citation>
    <scope>NUCLEOTIDE SEQUENCE [LARGE SCALE GENOMIC DNA]</scope>
    <source>
        <strain evidence="3 4">cv. Gransden 2004</strain>
    </source>
</reference>
<accession>A0A2K1JG07</accession>
<dbReference type="EnsemblPlants" id="Pp3c14_1590V3.1">
    <property type="protein sequence ID" value="Pp3c14_1590V3.1"/>
    <property type="gene ID" value="Pp3c14_1590"/>
</dbReference>
<dbReference type="EMBL" id="ABEU02000014">
    <property type="protein sequence ID" value="PNR40470.1"/>
    <property type="molecule type" value="Genomic_DNA"/>
</dbReference>
<dbReference type="GeneID" id="112291424"/>
<organism evidence="2">
    <name type="scientific">Physcomitrium patens</name>
    <name type="common">Spreading-leaved earth moss</name>
    <name type="synonym">Physcomitrella patens</name>
    <dbReference type="NCBI Taxonomy" id="3218"/>
    <lineage>
        <taxon>Eukaryota</taxon>
        <taxon>Viridiplantae</taxon>
        <taxon>Streptophyta</taxon>
        <taxon>Embryophyta</taxon>
        <taxon>Bryophyta</taxon>
        <taxon>Bryophytina</taxon>
        <taxon>Bryopsida</taxon>
        <taxon>Funariidae</taxon>
        <taxon>Funariales</taxon>
        <taxon>Funariaceae</taxon>
        <taxon>Physcomitrium</taxon>
    </lineage>
</organism>
<gene>
    <name evidence="3" type="primary">LOC112291424</name>
    <name evidence="2" type="ORF">PHYPA_017872</name>
</gene>
<dbReference type="InterPro" id="IPR021660">
    <property type="entry name" value="DUF3253"/>
</dbReference>
<dbReference type="InterPro" id="IPR036388">
    <property type="entry name" value="WH-like_DNA-bd_sf"/>
</dbReference>
<dbReference type="InterPro" id="IPR036390">
    <property type="entry name" value="WH_DNA-bd_sf"/>
</dbReference>
<dbReference type="Gramene" id="Pp3c14_1590V3.1">
    <property type="protein sequence ID" value="Pp3c14_1590V3.1"/>
    <property type="gene ID" value="Pp3c14_1590"/>
</dbReference>